<keyword evidence="4" id="KW-1185">Reference proteome</keyword>
<evidence type="ECO:0000313" key="4">
    <source>
        <dbReference type="Proteomes" id="UP001387100"/>
    </source>
</evidence>
<feature type="domain" description="Cyclic nucleotide-binding" evidence="2">
    <location>
        <begin position="150"/>
        <end position="240"/>
    </location>
</feature>
<dbReference type="Pfam" id="PF23359">
    <property type="entry name" value="Lsr2_DNA-bd"/>
    <property type="match status" value="1"/>
</dbReference>
<dbReference type="Proteomes" id="UP001387100">
    <property type="component" value="Unassembled WGS sequence"/>
</dbReference>
<dbReference type="InterPro" id="IPR011335">
    <property type="entry name" value="Restrct_endonuc-II-like"/>
</dbReference>
<dbReference type="InterPro" id="IPR055370">
    <property type="entry name" value="Lsr2_DNA-bd"/>
</dbReference>
<name>A0ABU8RKF6_9ACTN</name>
<dbReference type="InterPro" id="IPR006166">
    <property type="entry name" value="ERCC4_domain"/>
</dbReference>
<proteinExistence type="predicted"/>
<organism evidence="3 4">
    <name type="scientific">Pseudokineococcus basanitobsidens</name>
    <dbReference type="NCBI Taxonomy" id="1926649"/>
    <lineage>
        <taxon>Bacteria</taxon>
        <taxon>Bacillati</taxon>
        <taxon>Actinomycetota</taxon>
        <taxon>Actinomycetes</taxon>
        <taxon>Kineosporiales</taxon>
        <taxon>Kineosporiaceae</taxon>
        <taxon>Pseudokineococcus</taxon>
    </lineage>
</organism>
<dbReference type="EMBL" id="JBBIAA010000009">
    <property type="protein sequence ID" value="MEJ5945572.1"/>
    <property type="molecule type" value="Genomic_DNA"/>
</dbReference>
<dbReference type="InterPro" id="IPR000595">
    <property type="entry name" value="cNMP-bd_dom"/>
</dbReference>
<dbReference type="Gene3D" id="3.40.50.10130">
    <property type="match status" value="1"/>
</dbReference>
<dbReference type="Gene3D" id="4.10.320.10">
    <property type="entry name" value="E3-binding domain"/>
    <property type="match status" value="1"/>
</dbReference>
<sequence>GPHVRGVVAVVVVGAPRRRTVPGVELVVATNPDPDSRLPYLLHVPVGDGLVFATKGTWPRTAGLYCHPLPADAWPPPDEVDVVERVPLRACTRRGAAIDVVADRGRESRSQIVFTHARGRQMVFWQSPRTRKQARPDVRTPTARAAGIAELEVVVDAHERYAWSFADQPAVRTVRRGLACGDYAVTAGGRVVAAVERKTMTDLVGSLTSGRLRYALGELSALPRAALVVEESYAKVFAQDHVRPAVVADGLAEVQVAFPGVPVVFCDTRKIAQEWTYRWLAAALSFVEQEGLAATTTGVADAVPVPGAAPEPSTREVRAWALAQGMAVSDRGRLRPDVVAAWRAAHGGGS</sequence>
<dbReference type="SUPFAM" id="SSF52980">
    <property type="entry name" value="Restriction endonuclease-like"/>
    <property type="match status" value="1"/>
</dbReference>
<protein>
    <submittedName>
        <fullName evidence="3">ERCC4 domain-containing protein</fullName>
    </submittedName>
</protein>
<evidence type="ECO:0000256" key="1">
    <source>
        <dbReference type="ARBA" id="ARBA00023125"/>
    </source>
</evidence>
<evidence type="ECO:0000259" key="2">
    <source>
        <dbReference type="PROSITE" id="PS50042"/>
    </source>
</evidence>
<gene>
    <name evidence="3" type="ORF">WDZ17_09740</name>
</gene>
<evidence type="ECO:0000313" key="3">
    <source>
        <dbReference type="EMBL" id="MEJ5945572.1"/>
    </source>
</evidence>
<dbReference type="PROSITE" id="PS50042">
    <property type="entry name" value="CNMP_BINDING_3"/>
    <property type="match status" value="1"/>
</dbReference>
<dbReference type="Pfam" id="PF02732">
    <property type="entry name" value="ERCC4"/>
    <property type="match status" value="1"/>
</dbReference>
<comment type="caution">
    <text evidence="3">The sequence shown here is derived from an EMBL/GenBank/DDBJ whole genome shotgun (WGS) entry which is preliminary data.</text>
</comment>
<dbReference type="SMART" id="SM00891">
    <property type="entry name" value="ERCC4"/>
    <property type="match status" value="1"/>
</dbReference>
<feature type="non-terminal residue" evidence="3">
    <location>
        <position position="1"/>
    </location>
</feature>
<keyword evidence="1" id="KW-0238">DNA-binding</keyword>
<dbReference type="InterPro" id="IPR036625">
    <property type="entry name" value="E3-bd_dom_sf"/>
</dbReference>
<reference evidence="3 4" key="1">
    <citation type="journal article" date="2017" name="Int. J. Syst. Evol. Microbiol.">
        <title>Pseudokineococcus basanitobsidens sp. nov., isolated from volcanic rock.</title>
        <authorList>
            <person name="Lee D.W."/>
            <person name="Park M.Y."/>
            <person name="Kim J.J."/>
            <person name="Kim B.S."/>
        </authorList>
    </citation>
    <scope>NUCLEOTIDE SEQUENCE [LARGE SCALE GENOMIC DNA]</scope>
    <source>
        <strain evidence="3 4">DSM 103726</strain>
    </source>
</reference>
<accession>A0ABU8RKF6</accession>